<accession>A0AAV6WWK8</accession>
<name>A0AAV6WWK8_9LAMI</name>
<organism evidence="1 2">
    <name type="scientific">Buddleja alternifolia</name>
    <dbReference type="NCBI Taxonomy" id="168488"/>
    <lineage>
        <taxon>Eukaryota</taxon>
        <taxon>Viridiplantae</taxon>
        <taxon>Streptophyta</taxon>
        <taxon>Embryophyta</taxon>
        <taxon>Tracheophyta</taxon>
        <taxon>Spermatophyta</taxon>
        <taxon>Magnoliopsida</taxon>
        <taxon>eudicotyledons</taxon>
        <taxon>Gunneridae</taxon>
        <taxon>Pentapetalae</taxon>
        <taxon>asterids</taxon>
        <taxon>lamiids</taxon>
        <taxon>Lamiales</taxon>
        <taxon>Scrophulariaceae</taxon>
        <taxon>Buddlejeae</taxon>
        <taxon>Buddleja</taxon>
    </lineage>
</organism>
<evidence type="ECO:0000313" key="2">
    <source>
        <dbReference type="Proteomes" id="UP000826271"/>
    </source>
</evidence>
<dbReference type="Proteomes" id="UP000826271">
    <property type="component" value="Unassembled WGS sequence"/>
</dbReference>
<protein>
    <submittedName>
        <fullName evidence="1">Uncharacterized protein</fullName>
    </submittedName>
</protein>
<proteinExistence type="predicted"/>
<reference evidence="1" key="1">
    <citation type="submission" date="2019-10" db="EMBL/GenBank/DDBJ databases">
        <authorList>
            <person name="Zhang R."/>
            <person name="Pan Y."/>
            <person name="Wang J."/>
            <person name="Ma R."/>
            <person name="Yu S."/>
        </authorList>
    </citation>
    <scope>NUCLEOTIDE SEQUENCE</scope>
    <source>
        <strain evidence="1">LA-IB0</strain>
        <tissue evidence="1">Leaf</tissue>
    </source>
</reference>
<comment type="caution">
    <text evidence="1">The sequence shown here is derived from an EMBL/GenBank/DDBJ whole genome shotgun (WGS) entry which is preliminary data.</text>
</comment>
<dbReference type="AlphaFoldDB" id="A0AAV6WWK8"/>
<keyword evidence="2" id="KW-1185">Reference proteome</keyword>
<sequence length="232" mass="26994">MLIEERSLRQNSKHHLHSKFESLAAMQTGLQTVVFNMQSQLQSIADQMYTYNKNGRRKSPWLLSTLRVKLRCGSNPIWRAKIPYHGLNPFWSYWNVLINKDFPEDYFTTIFISGLREDIKGSVMTLKPTTLLQDLSLAKKQESTIDAIIHRASTLHKHSTPPKLPFNPTQHSFSPLTRAPTLPSKQLFNPQRKFLIASEMRARREENLCYNCDETFVPGHICKQRQVYMIMS</sequence>
<evidence type="ECO:0000313" key="1">
    <source>
        <dbReference type="EMBL" id="KAG8372852.1"/>
    </source>
</evidence>
<gene>
    <name evidence="1" type="ORF">BUALT_Bualt12G0110000</name>
</gene>
<dbReference type="EMBL" id="WHWC01000012">
    <property type="protein sequence ID" value="KAG8372852.1"/>
    <property type="molecule type" value="Genomic_DNA"/>
</dbReference>